<accession>A0A9P4X1S7</accession>
<name>A0A9P4X1S7_9PLEO</name>
<evidence type="ECO:0008006" key="4">
    <source>
        <dbReference type="Google" id="ProtNLM"/>
    </source>
</evidence>
<dbReference type="PANTHER" id="PTHR28064">
    <property type="entry name" value="INNER KINETOCHORE SUBUNIT NKP2"/>
    <property type="match status" value="1"/>
</dbReference>
<dbReference type="EMBL" id="SWKV01000001">
    <property type="protein sequence ID" value="KAF3048089.1"/>
    <property type="molecule type" value="Genomic_DNA"/>
</dbReference>
<evidence type="ECO:0000313" key="3">
    <source>
        <dbReference type="Proteomes" id="UP000758155"/>
    </source>
</evidence>
<dbReference type="GO" id="GO:0031511">
    <property type="term" value="C:Mis6-Sim4 complex"/>
    <property type="evidence" value="ECO:0007669"/>
    <property type="project" value="TreeGrafter"/>
</dbReference>
<dbReference type="OrthoDB" id="428177at2759"/>
<comment type="caution">
    <text evidence="2">The sequence shown here is derived from an EMBL/GenBank/DDBJ whole genome shotgun (WGS) entry which is preliminary data.</text>
</comment>
<keyword evidence="1" id="KW-0175">Coiled coil</keyword>
<evidence type="ECO:0000256" key="1">
    <source>
        <dbReference type="SAM" id="Coils"/>
    </source>
</evidence>
<proteinExistence type="predicted"/>
<keyword evidence="3" id="KW-1185">Reference proteome</keyword>
<gene>
    <name evidence="2" type="ORF">E8E12_010196</name>
</gene>
<organism evidence="2 3">
    <name type="scientific">Didymella heteroderae</name>
    <dbReference type="NCBI Taxonomy" id="1769908"/>
    <lineage>
        <taxon>Eukaryota</taxon>
        <taxon>Fungi</taxon>
        <taxon>Dikarya</taxon>
        <taxon>Ascomycota</taxon>
        <taxon>Pezizomycotina</taxon>
        <taxon>Dothideomycetes</taxon>
        <taxon>Pleosporomycetidae</taxon>
        <taxon>Pleosporales</taxon>
        <taxon>Pleosporineae</taxon>
        <taxon>Didymellaceae</taxon>
        <taxon>Didymella</taxon>
    </lineage>
</organism>
<protein>
    <recommendedName>
        <fullName evidence="4">Hydrolase</fullName>
    </recommendedName>
</protein>
<dbReference type="PANTHER" id="PTHR28064:SF1">
    <property type="entry name" value="INNER KINETOCHORE SUBUNIT NKP2"/>
    <property type="match status" value="1"/>
</dbReference>
<feature type="coiled-coil region" evidence="1">
    <location>
        <begin position="111"/>
        <end position="145"/>
    </location>
</feature>
<sequence>MPSQEAKLLSDFLLAPAPLRDFMTLRQFTDIFPRSHRENPAVQVLYRELHRLREAEIEVVRNDITKEVKRSKQLRRAYARERRLADDAHIAGTDSLSDHGRKTPHTLQTVHSSIEDACQSLEAQIAEMEEENRRALAEVQEAVGALSDLRHGRFAQPASGEDLGKEVLATLRRLGALITADNHSFGGVSFPLLQYYTPKSRDEIIRAIVESKARVIRLHIQPDSHHNDPEVLIGEFDKSLLDQFDDTLAAIHRISEGQVKVVIAPHDAHALRGTNDIPCDAYCKKLGGAFLDFYSLEEYRQLYKTRLDVFFKHYPSKNFDGRSWNELSEVIMGVDIQNQPFSGIWPIPAGESWLCDIANHLKFSIGLDKSNIAVISGGVSGLQSLDGIQNFPDSVFDCSAIDVIGIHGRFGAGEGTTSGTPWAEMFVPGNTLTARAQGKEGKRKLLLVEEWVYVHTDAGLEHKRAALFDQGNALNLRGIPWVYSHLSSKNESTLSMINPLRPEHDSMTALTDVLTRASVSRSNFNWSSYLPAPSASLSNFTEIPLNPYIPGKKKLIFGPGIRGRWKNNRVDGIPEGHERGPAKVRSEALRIMIPTEGVMETGQAKVAS</sequence>
<dbReference type="Pfam" id="PF09447">
    <property type="entry name" value="Cnl2_NKP2"/>
    <property type="match status" value="1"/>
</dbReference>
<reference evidence="2" key="1">
    <citation type="submission" date="2019-04" db="EMBL/GenBank/DDBJ databases">
        <title>Sequencing of skin fungus with MAO and IRED activity.</title>
        <authorList>
            <person name="Marsaioli A.J."/>
            <person name="Bonatto J.M.C."/>
            <person name="Reis Junior O."/>
        </authorList>
    </citation>
    <scope>NUCLEOTIDE SEQUENCE</scope>
    <source>
        <strain evidence="2">28M1</strain>
    </source>
</reference>
<dbReference type="SUPFAM" id="SSF51445">
    <property type="entry name" value="(Trans)glycosidases"/>
    <property type="match status" value="1"/>
</dbReference>
<dbReference type="GO" id="GO:0007059">
    <property type="term" value="P:chromosome segregation"/>
    <property type="evidence" value="ECO:0007669"/>
    <property type="project" value="TreeGrafter"/>
</dbReference>
<evidence type="ECO:0000313" key="2">
    <source>
        <dbReference type="EMBL" id="KAF3048089.1"/>
    </source>
</evidence>
<dbReference type="InterPro" id="IPR017853">
    <property type="entry name" value="GH"/>
</dbReference>
<dbReference type="AlphaFoldDB" id="A0A9P4X1S7"/>
<dbReference type="Proteomes" id="UP000758155">
    <property type="component" value="Unassembled WGS sequence"/>
</dbReference>
<dbReference type="InterPro" id="IPR018565">
    <property type="entry name" value="Nkp2/Cnl2"/>
</dbReference>
<dbReference type="Gene3D" id="3.20.20.80">
    <property type="entry name" value="Glycosidases"/>
    <property type="match status" value="1"/>
</dbReference>